<dbReference type="PROSITE" id="PS50110">
    <property type="entry name" value="RESPONSE_REGULATORY"/>
    <property type="match status" value="1"/>
</dbReference>
<sequence>MDEEQEAFSLGADDVLHTPVSLQLLVVRLQAIQRRILGYSTAVLRCGNVTLNQSRREVAVDGTDVRITAREFDVLETLMLHRGMLLTKDLFMSRAYNESDGPNLRILDVFVCKLRRKLAAAGAAEIVRTVWGSGYMLREPSEAEIAIARSRLSLGRPRKQRAHLELAPAMAG</sequence>
<evidence type="ECO:0000256" key="4">
    <source>
        <dbReference type="ARBA" id="ARBA00023125"/>
    </source>
</evidence>
<dbReference type="Gene3D" id="1.10.10.10">
    <property type="entry name" value="Winged helix-like DNA-binding domain superfamily/Winged helix DNA-binding domain"/>
    <property type="match status" value="1"/>
</dbReference>
<evidence type="ECO:0000256" key="1">
    <source>
        <dbReference type="ARBA" id="ARBA00022553"/>
    </source>
</evidence>
<dbReference type="RefSeq" id="WP_209382129.1">
    <property type="nucleotide sequence ID" value="NZ_JAGIZB010000070.1"/>
</dbReference>
<proteinExistence type="predicted"/>
<keyword evidence="1" id="KW-0597">Phosphoprotein</keyword>
<evidence type="ECO:0000256" key="5">
    <source>
        <dbReference type="ARBA" id="ARBA00023163"/>
    </source>
</evidence>
<evidence type="ECO:0000256" key="7">
    <source>
        <dbReference type="PROSITE-ProRule" id="PRU01091"/>
    </source>
</evidence>
<organism evidence="10 11">
    <name type="scientific">Pararoseomonas baculiformis</name>
    <dbReference type="NCBI Taxonomy" id="2820812"/>
    <lineage>
        <taxon>Bacteria</taxon>
        <taxon>Pseudomonadati</taxon>
        <taxon>Pseudomonadota</taxon>
        <taxon>Alphaproteobacteria</taxon>
        <taxon>Acetobacterales</taxon>
        <taxon>Acetobacteraceae</taxon>
        <taxon>Pararoseomonas</taxon>
    </lineage>
</organism>
<evidence type="ECO:0000256" key="2">
    <source>
        <dbReference type="ARBA" id="ARBA00023012"/>
    </source>
</evidence>
<dbReference type="Pfam" id="PF00486">
    <property type="entry name" value="Trans_reg_C"/>
    <property type="match status" value="1"/>
</dbReference>
<reference evidence="10 11" key="1">
    <citation type="submission" date="2021-03" db="EMBL/GenBank/DDBJ databases">
        <authorList>
            <person name="So Y."/>
        </authorList>
    </citation>
    <scope>NUCLEOTIDE SEQUENCE [LARGE SCALE GENOMIC DNA]</scope>
    <source>
        <strain evidence="10 11">SSH11</strain>
    </source>
</reference>
<evidence type="ECO:0000259" key="9">
    <source>
        <dbReference type="PROSITE" id="PS51755"/>
    </source>
</evidence>
<dbReference type="InterPro" id="IPR039420">
    <property type="entry name" value="WalR-like"/>
</dbReference>
<evidence type="ECO:0000313" key="11">
    <source>
        <dbReference type="Proteomes" id="UP000681594"/>
    </source>
</evidence>
<gene>
    <name evidence="10" type="ORF">J8J14_24285</name>
</gene>
<keyword evidence="3" id="KW-0805">Transcription regulation</keyword>
<keyword evidence="2" id="KW-0902">Two-component regulatory system</keyword>
<dbReference type="InterPro" id="IPR016032">
    <property type="entry name" value="Sig_transdc_resp-reg_C-effctor"/>
</dbReference>
<dbReference type="PANTHER" id="PTHR48111:SF22">
    <property type="entry name" value="REGULATOR OF RPOS"/>
    <property type="match status" value="1"/>
</dbReference>
<dbReference type="EMBL" id="JAGIZB010000070">
    <property type="protein sequence ID" value="MBP0447859.1"/>
    <property type="molecule type" value="Genomic_DNA"/>
</dbReference>
<keyword evidence="5" id="KW-0804">Transcription</keyword>
<dbReference type="CDD" id="cd00383">
    <property type="entry name" value="trans_reg_C"/>
    <property type="match status" value="1"/>
</dbReference>
<dbReference type="InterPro" id="IPR001867">
    <property type="entry name" value="OmpR/PhoB-type_DNA-bd"/>
</dbReference>
<feature type="DNA-binding region" description="OmpR/PhoB-type" evidence="7">
    <location>
        <begin position="41"/>
        <end position="139"/>
    </location>
</feature>
<keyword evidence="11" id="KW-1185">Reference proteome</keyword>
<dbReference type="PANTHER" id="PTHR48111">
    <property type="entry name" value="REGULATOR OF RPOS"/>
    <property type="match status" value="1"/>
</dbReference>
<evidence type="ECO:0000256" key="3">
    <source>
        <dbReference type="ARBA" id="ARBA00023015"/>
    </source>
</evidence>
<feature type="domain" description="Response regulatory" evidence="8">
    <location>
        <begin position="1"/>
        <end position="33"/>
    </location>
</feature>
<protein>
    <submittedName>
        <fullName evidence="10">Response regulator transcription factor</fullName>
    </submittedName>
</protein>
<evidence type="ECO:0000256" key="6">
    <source>
        <dbReference type="PROSITE-ProRule" id="PRU00169"/>
    </source>
</evidence>
<dbReference type="InterPro" id="IPR036388">
    <property type="entry name" value="WH-like_DNA-bd_sf"/>
</dbReference>
<evidence type="ECO:0000313" key="10">
    <source>
        <dbReference type="EMBL" id="MBP0447859.1"/>
    </source>
</evidence>
<dbReference type="SMART" id="SM00862">
    <property type="entry name" value="Trans_reg_C"/>
    <property type="match status" value="1"/>
</dbReference>
<feature type="domain" description="OmpR/PhoB-type" evidence="9">
    <location>
        <begin position="41"/>
        <end position="139"/>
    </location>
</feature>
<dbReference type="Proteomes" id="UP000681594">
    <property type="component" value="Unassembled WGS sequence"/>
</dbReference>
<keyword evidence="4 7" id="KW-0238">DNA-binding</keyword>
<dbReference type="InterPro" id="IPR001789">
    <property type="entry name" value="Sig_transdc_resp-reg_receiver"/>
</dbReference>
<dbReference type="PROSITE" id="PS51755">
    <property type="entry name" value="OMPR_PHOB"/>
    <property type="match status" value="1"/>
</dbReference>
<name>A0ABS4ALT0_9PROT</name>
<comment type="caution">
    <text evidence="10">The sequence shown here is derived from an EMBL/GenBank/DDBJ whole genome shotgun (WGS) entry which is preliminary data.</text>
</comment>
<comment type="caution">
    <text evidence="6">Lacks conserved residue(s) required for the propagation of feature annotation.</text>
</comment>
<dbReference type="SUPFAM" id="SSF46894">
    <property type="entry name" value="C-terminal effector domain of the bipartite response regulators"/>
    <property type="match status" value="1"/>
</dbReference>
<evidence type="ECO:0000259" key="8">
    <source>
        <dbReference type="PROSITE" id="PS50110"/>
    </source>
</evidence>
<accession>A0ABS4ALT0</accession>